<dbReference type="InterPro" id="IPR009081">
    <property type="entry name" value="PP-bd_ACP"/>
</dbReference>
<dbReference type="InterPro" id="IPR036291">
    <property type="entry name" value="NAD(P)-bd_dom_sf"/>
</dbReference>
<dbReference type="Gene3D" id="1.10.1200.10">
    <property type="entry name" value="ACP-like"/>
    <property type="match status" value="2"/>
</dbReference>
<dbReference type="Pfam" id="PF22953">
    <property type="entry name" value="SpnB_Rossmann"/>
    <property type="match status" value="1"/>
</dbReference>
<comment type="cofactor">
    <cofactor evidence="1">
        <name>pantetheine 4'-phosphate</name>
        <dbReference type="ChEBI" id="CHEBI:47942"/>
    </cofactor>
</comment>
<organism evidence="13 14">
    <name type="scientific">Kitasatospora cathayae</name>
    <dbReference type="NCBI Taxonomy" id="3004092"/>
    <lineage>
        <taxon>Bacteria</taxon>
        <taxon>Bacillati</taxon>
        <taxon>Actinomycetota</taxon>
        <taxon>Actinomycetes</taxon>
        <taxon>Kitasatosporales</taxon>
        <taxon>Streptomycetaceae</taxon>
        <taxon>Kitasatospora</taxon>
    </lineage>
</organism>
<dbReference type="InterPro" id="IPR006162">
    <property type="entry name" value="Ppantetheine_attach_site"/>
</dbReference>
<dbReference type="InterPro" id="IPR020807">
    <property type="entry name" value="PKS_DH"/>
</dbReference>
<dbReference type="InterPro" id="IPR018201">
    <property type="entry name" value="Ketoacyl_synth_AS"/>
</dbReference>
<dbReference type="InterPro" id="IPR032821">
    <property type="entry name" value="PKS_assoc"/>
</dbReference>
<dbReference type="InterPro" id="IPR049551">
    <property type="entry name" value="PKS_DH_C"/>
</dbReference>
<dbReference type="InterPro" id="IPR016035">
    <property type="entry name" value="Acyl_Trfase/lysoPLipase"/>
</dbReference>
<gene>
    <name evidence="13" type="ORF">O1G21_32015</name>
</gene>
<feature type="domain" description="Carrier" evidence="10">
    <location>
        <begin position="3002"/>
        <end position="3077"/>
    </location>
</feature>
<dbReference type="SUPFAM" id="SSF55048">
    <property type="entry name" value="Probable ACP-binding domain of malonyl-CoA ACP transacylase"/>
    <property type="match status" value="2"/>
</dbReference>
<dbReference type="Pfam" id="PF02801">
    <property type="entry name" value="Ketoacyl-synt_C"/>
    <property type="match status" value="2"/>
</dbReference>
<dbReference type="InterPro" id="IPR016039">
    <property type="entry name" value="Thiolase-like"/>
</dbReference>
<feature type="region of interest" description="C-terminal hotdog fold" evidence="9">
    <location>
        <begin position="2396"/>
        <end position="2534"/>
    </location>
</feature>
<dbReference type="Gene3D" id="3.30.70.3290">
    <property type="match status" value="2"/>
</dbReference>
<keyword evidence="8" id="KW-0012">Acyltransferase</keyword>
<dbReference type="Pfam" id="PF00109">
    <property type="entry name" value="ketoacyl-synt"/>
    <property type="match status" value="2"/>
</dbReference>
<feature type="domain" description="Ketosynthase family 3 (KS3)" evidence="11">
    <location>
        <begin position="33"/>
        <end position="459"/>
    </location>
</feature>
<keyword evidence="6" id="KW-0045">Antibiotic biosynthesis</keyword>
<dbReference type="Pfam" id="PF00698">
    <property type="entry name" value="Acyl_transf_1"/>
    <property type="match status" value="2"/>
</dbReference>
<dbReference type="SUPFAM" id="SSF52151">
    <property type="entry name" value="FabD/lysophospholipase-like"/>
    <property type="match status" value="2"/>
</dbReference>
<dbReference type="PROSITE" id="PS52019">
    <property type="entry name" value="PKS_MFAS_DH"/>
    <property type="match status" value="1"/>
</dbReference>
<evidence type="ECO:0000256" key="9">
    <source>
        <dbReference type="PROSITE-ProRule" id="PRU01363"/>
    </source>
</evidence>
<protein>
    <submittedName>
        <fullName evidence="13">SDR family oxidoreductase</fullName>
    </submittedName>
</protein>
<dbReference type="InterPro" id="IPR036299">
    <property type="entry name" value="Polyketide_synth_docking_sf"/>
</dbReference>
<accession>A0ABY7QC27</accession>
<dbReference type="CDD" id="cd00833">
    <property type="entry name" value="PKS"/>
    <property type="match status" value="2"/>
</dbReference>
<feature type="domain" description="Ketosynthase family 3 (KS3)" evidence="11">
    <location>
        <begin position="1404"/>
        <end position="1830"/>
    </location>
</feature>
<feature type="active site" description="Proton acceptor; for dehydratase activity" evidence="9">
    <location>
        <position position="2291"/>
    </location>
</feature>
<evidence type="ECO:0000259" key="11">
    <source>
        <dbReference type="PROSITE" id="PS52004"/>
    </source>
</evidence>
<evidence type="ECO:0000256" key="5">
    <source>
        <dbReference type="ARBA" id="ARBA00022679"/>
    </source>
</evidence>
<evidence type="ECO:0000256" key="2">
    <source>
        <dbReference type="ARBA" id="ARBA00004792"/>
    </source>
</evidence>
<dbReference type="InterPro" id="IPR014030">
    <property type="entry name" value="Ketoacyl_synth_N"/>
</dbReference>
<dbReference type="InterPro" id="IPR014043">
    <property type="entry name" value="Acyl_transferase_dom"/>
</dbReference>
<name>A0ABY7QC27_9ACTN</name>
<evidence type="ECO:0000256" key="3">
    <source>
        <dbReference type="ARBA" id="ARBA00022450"/>
    </source>
</evidence>
<dbReference type="InterPro" id="IPR049552">
    <property type="entry name" value="PKS_DH_N"/>
</dbReference>
<dbReference type="PROSITE" id="PS50075">
    <property type="entry name" value="CARRIER"/>
    <property type="match status" value="2"/>
</dbReference>
<dbReference type="CDD" id="cd08956">
    <property type="entry name" value="KR_3_FAS_SDR_x"/>
    <property type="match status" value="1"/>
</dbReference>
<dbReference type="InterPro" id="IPR013968">
    <property type="entry name" value="PKS_KR"/>
</dbReference>
<dbReference type="PROSITE" id="PS00012">
    <property type="entry name" value="PHOSPHOPANTETHEINE"/>
    <property type="match status" value="1"/>
</dbReference>
<dbReference type="InterPro" id="IPR020841">
    <property type="entry name" value="PKS_Beta-ketoAc_synthase_dom"/>
</dbReference>
<dbReference type="Gene3D" id="3.40.47.10">
    <property type="match status" value="2"/>
</dbReference>
<evidence type="ECO:0000313" key="13">
    <source>
        <dbReference type="EMBL" id="WBP90019.1"/>
    </source>
</evidence>
<keyword evidence="7" id="KW-0511">Multifunctional enzyme</keyword>
<keyword evidence="14" id="KW-1185">Reference proteome</keyword>
<sequence>MSDESKLREYLKRSIADARDVRRQLDEAQRKANEPIAVVGMACRFPGGVASPDDLWRIVAEGVDAIGGLPTDRDWELDRLYDPDPEAVGHSYTREGGFVHDAGQFDAGFFGISPREALAMDPQQRLLLETAWEAFEHAGIDPAPLHGSRTGVFVGSSSHEYGPTIEETPAEVEGLVLTGGAPSVLSGRVSYTFGFTGPALTVDTACSSSLVALHLAAQALRNDECPLALAAGVTIMATPRTFVEFSRQRVGSPDGRCKSFSAAADGAGWSEGAGVLVLERLSDARRNGHQVLAVVRGSAVNQDGASNGLTAPNGPSQERVIRAALASAGLAAHEVDAVEAHGTGTRLGDPIEAQALLATYGRERPAERPLWLGSIKSNIGHTQHAAGMAGVIKMVMAMRHGVLPRSLHLDEPTSHVDWDAGAVELLSEAREWSAGERPRRAGVSSFGISGTNAHVIVEEGDPAPVTEPGGQRVGMPVVPWVVSARSPEALRARLEQAVSFAGDPVDAGWSLVTSRSVFAHRAVLLGADREELLSAEPVLADGSGSGVGFLFAGQGGQRVGMGRELYEAFPVFRTAFDEVCAQLGLPVAEAVVSGEGLGRTGMAQPALFALQVAQFRLLSSWGVSPSVLVGHSVGEIAAAHVAGVLDLADACRLVRARAGLMDALPEGGVMVAVEAAEDEVTLLLTGGVGIAAVNSSTSLVVSGVEAEVLKVIEGLAGRRTKRLDVSHAFHSPLMEPMLEDFRTVVEGLTFHEPRIAAVSSVTGRPVEGEWSDPQYWVEHVSRTVRFADALEVANTGAWVELGPDGVLSALADNAVPVLRKDRSEYRQAVTALAHAFVHGADVDWPALFAPHDPQRVALPTYPFQRERYWLKPAPTTRAATPFSQDSWLYQVGWQQLELPRRDALPGTWLVLASDARDRDDVLAAAARRIEAAAEEVVRVEVGPLDGPAVVDRLREAVGDRPLAGAVSLLGPQVGALVDVVRALETVPVWALTHGAVAVATDEPVDPDGIGPWAVARVLAWEQAEGWGGVVDLPAEPGEPDWARLWDLLAAGRDGDDQVAVRSGRLLTRRLRSARPGGSAVNLSGTVAVVGDLGARTGVLADWLFGAGADRVVLVGEVAEAIELPARVEVLPWNGTSRAELADSTVVFLDEDRWETDPLTANQWQSLVTARRERLWELHEWAGDRPLLVLSSAVGVIGGAPAPSVTQVAAEAVIQHRRSLGLPGTAVAIGPDETGQGALGFRPLSLGDALRLISADREQAIVADVDWSQVVSSPTVARPHRLVAELPEVRSLLGADARALRERLVGLTEADRRQALLGLVRTEVAGVLGYPDPGSLETARAFTELGLTSLTAVDLRNRLNARTGLRLSVSLAFDRPTVEAIGDHLAAELFGASEELAPVAAAVSDEPMAIVGMACRFPGGVGSPDDLWRVVADGLDVISPFPTDRGWNLEDLYDPDATASGKSYTAEGGFLHDAPQFDAGFFGISPREALGMDPQQRLLLETAWEAFEQAGLDPTALRDSRTGVFIGGNGQDYATTMTRVPAGVDGYLMTGNAASVLAGRIAYTFGFTGPTLTVDTACSSSLVALHLAAQALRNGECSLGVVGGVTVMSSPGTFVEFSRQRGLAPDGRCKSFSADADGTGWSEGVGVLLVERLSDARRNGHQVLAVVRGSAVNQDGASNGLTAPNGPSQERVIRAALASAGLAASEVDAVEAHGTGTRLGDPIEAQALLATYGREREADRPLGLGSIKSNIGHTQAAAGVAGVIKMVMAMRHGVLPRSLHLDAPTSHVDWDAGAVELLSEAREWSAGERPRRAGVSAFGASGTNAHVIVEEGDPVPVTGPGGQRVGMPVVPWVVSARSPEALRARLEQAVSFAGDPVDAGWSLVTSRSVFAHRAVLLGADREELLSAEPVLADAAATAGVGFLFAGQGGQRVGMGRELYEAFPVFRVAFDEVCAQLGLPVAEAVVSGEGLGRTGMAQPALFALQVAQFRLLSSWGVTPTVLVGHSVGEIAAAHVAGVLDLADACRLVRARAGLMDALPEGGVMVAVEAAEDEVTPLLTEGVGIAAVNSATSVVVSGVEAEVLKVIEGLAGRRTKRLDVSHAFHSPLMEPMLEDFRTVVEGLNFREPQLPAVSSVTGRPVEGEWSDPQYWVEHVSRTVRFADALEVANTGAWVELGPDGVLSALADNAVPVLRKDRSEYRQAVTALAHAFVHGADVDWPVLFAPHDPQRVALPTYPFQRERYWLEPVSAGDVSSAGLSEAGHPLLAAAVELPDGGLVLTGRISLSSHPWLTGHTVLGSVLLPGAAFVELALTAGRRAGCPRVEDLVLSAPLVVPRTGAVQLQVVVEAPGEDGGRAVAVYSRSAFDEDDAEWTQHVAGSLSAAEPAPGPGFAWPPADGALERDLTGLYEGLAERGYVYGPVFQGLSRLWQEGEAIVATVELPTQQPGAAGDFVAHPALLDAVVHPLLPGVVDDERPAGLPFAWSGVSVHATGATRVRVRIAPVGPDTVSLHMVDEGGRTVARIDALTWRAVEAGSVRSVGHRSLYEVAWNPVELPGGGDTGSWTVLGAPRPGSPRHAADLASLRAGLDGGEPLPPVVLAPLAAGGPADGPAVVGDALELVQEWLADQRFTRARLVVVTTGAAGPDPEDLSGAAALGLLKSAQTEHPDRLVLVDVDDLDEAWPLLPGAVASGEPQLVLRSGTALVPRVVRAAAGDGDARVPFPTEGTTLITGGTGVLGGLLARHLVGTHGVRRLLLAGRRGPDAPGAAELVTELKELGAEVVDMVACDVTDRTELAELLAEVPAAHPLTAVLHLAGVADDGVIDSLDRRRTADVLAPKALSAWHLHELTRDLELSAFVLFSSVAATFGAPGQGNYAAANAYLDALALHRRSLGLPAQALSWGLWARESGITGRLTDSDLRRLARAGVVALDDATGLDLFDAALAAGRPWLLPMRLDTKALRAQGEALPAVLRGLVAAARRSGGPAGAPAENLVEVLARTAPEDRDRLVEETVYREIAVVLGHAGADGLDRDRTFAELGFDSLTAVDLRNRLTALAGRRLPATLAFDYPTPTALVGYLRAELGAEVSPGHPVLDRLDELEAELATAELDAETRAEAAERLGALLSAWTGDAEAARAAGRLADASADEVYDFVSRELGISLN</sequence>
<dbReference type="Pfam" id="PF00550">
    <property type="entry name" value="PP-binding"/>
    <property type="match status" value="2"/>
</dbReference>
<dbReference type="SMART" id="SM00823">
    <property type="entry name" value="PKS_PP"/>
    <property type="match status" value="2"/>
</dbReference>
<comment type="pathway">
    <text evidence="2">Antibiotic biosynthesis.</text>
</comment>
<dbReference type="InterPro" id="IPR049900">
    <property type="entry name" value="PKS_mFAS_DH"/>
</dbReference>
<dbReference type="InterPro" id="IPR016036">
    <property type="entry name" value="Malonyl_transacylase_ACP-bd"/>
</dbReference>
<feature type="active site" description="Proton donor; for dehydratase activity" evidence="9">
    <location>
        <position position="2457"/>
    </location>
</feature>
<dbReference type="Gene3D" id="3.40.50.720">
    <property type="entry name" value="NAD(P)-binding Rossmann-like Domain"/>
    <property type="match status" value="2"/>
</dbReference>
<evidence type="ECO:0000256" key="8">
    <source>
        <dbReference type="ARBA" id="ARBA00023315"/>
    </source>
</evidence>
<dbReference type="Pfam" id="PF08990">
    <property type="entry name" value="Docking"/>
    <property type="match status" value="1"/>
</dbReference>
<evidence type="ECO:0000259" key="12">
    <source>
        <dbReference type="PROSITE" id="PS52019"/>
    </source>
</evidence>
<dbReference type="Gene3D" id="3.10.129.110">
    <property type="entry name" value="Polyketide synthase dehydratase"/>
    <property type="match status" value="1"/>
</dbReference>
<evidence type="ECO:0000313" key="14">
    <source>
        <dbReference type="Proteomes" id="UP001212821"/>
    </source>
</evidence>
<dbReference type="SUPFAM" id="SSF51735">
    <property type="entry name" value="NAD(P)-binding Rossmann-fold domains"/>
    <property type="match status" value="3"/>
</dbReference>
<dbReference type="InterPro" id="IPR001227">
    <property type="entry name" value="Ac_transferase_dom_sf"/>
</dbReference>
<dbReference type="Proteomes" id="UP001212821">
    <property type="component" value="Chromosome"/>
</dbReference>
<dbReference type="SUPFAM" id="SSF53901">
    <property type="entry name" value="Thiolase-like"/>
    <property type="match status" value="2"/>
</dbReference>
<keyword evidence="5" id="KW-0808">Transferase</keyword>
<dbReference type="Pfam" id="PF21089">
    <property type="entry name" value="PKS_DH_N"/>
    <property type="match status" value="1"/>
</dbReference>
<dbReference type="SUPFAM" id="SSF101173">
    <property type="entry name" value="Docking domain B of the erythromycin polyketide synthase (DEBS)"/>
    <property type="match status" value="1"/>
</dbReference>
<dbReference type="SMART" id="SM00827">
    <property type="entry name" value="PKS_AT"/>
    <property type="match status" value="2"/>
</dbReference>
<evidence type="ECO:0000256" key="1">
    <source>
        <dbReference type="ARBA" id="ARBA00001957"/>
    </source>
</evidence>
<dbReference type="InterPro" id="IPR014031">
    <property type="entry name" value="Ketoacyl_synth_C"/>
</dbReference>
<dbReference type="InterPro" id="IPR015083">
    <property type="entry name" value="NorB/c/GfsB-D-like_docking"/>
</dbReference>
<proteinExistence type="predicted"/>
<evidence type="ECO:0000259" key="10">
    <source>
        <dbReference type="PROSITE" id="PS50075"/>
    </source>
</evidence>
<dbReference type="InterPro" id="IPR055123">
    <property type="entry name" value="SpnB-like_Rossmann"/>
</dbReference>
<feature type="region of interest" description="N-terminal hotdog fold" evidence="9">
    <location>
        <begin position="2260"/>
        <end position="2384"/>
    </location>
</feature>
<dbReference type="PANTHER" id="PTHR43775">
    <property type="entry name" value="FATTY ACID SYNTHASE"/>
    <property type="match status" value="1"/>
</dbReference>
<dbReference type="SMART" id="SM01294">
    <property type="entry name" value="PKS_PP_betabranch"/>
    <property type="match status" value="1"/>
</dbReference>
<dbReference type="InterPro" id="IPR036736">
    <property type="entry name" value="ACP-like_sf"/>
</dbReference>
<dbReference type="Pfam" id="PF16197">
    <property type="entry name" value="KAsynt_C_assoc"/>
    <property type="match status" value="1"/>
</dbReference>
<evidence type="ECO:0000256" key="7">
    <source>
        <dbReference type="ARBA" id="ARBA00023268"/>
    </source>
</evidence>
<dbReference type="SMART" id="SM00822">
    <property type="entry name" value="PKS_KR"/>
    <property type="match status" value="1"/>
</dbReference>
<feature type="domain" description="PKS/mFAS DH" evidence="12">
    <location>
        <begin position="2260"/>
        <end position="2534"/>
    </location>
</feature>
<dbReference type="InterPro" id="IPR057326">
    <property type="entry name" value="KR_dom"/>
</dbReference>
<dbReference type="PROSITE" id="PS00606">
    <property type="entry name" value="KS3_1"/>
    <property type="match status" value="2"/>
</dbReference>
<dbReference type="InterPro" id="IPR050091">
    <property type="entry name" value="PKS_NRPS_Biosynth_Enz"/>
</dbReference>
<dbReference type="InterPro" id="IPR020806">
    <property type="entry name" value="PKS_PP-bd"/>
</dbReference>
<feature type="domain" description="Carrier" evidence="10">
    <location>
        <begin position="1310"/>
        <end position="1388"/>
    </location>
</feature>
<dbReference type="SMART" id="SM00825">
    <property type="entry name" value="PKS_KS"/>
    <property type="match status" value="2"/>
</dbReference>
<dbReference type="SUPFAM" id="SSF47336">
    <property type="entry name" value="ACP-like"/>
    <property type="match status" value="2"/>
</dbReference>
<dbReference type="Gene3D" id="3.40.366.10">
    <property type="entry name" value="Malonyl-Coenzyme A Acyl Carrier Protein, domain 2"/>
    <property type="match status" value="2"/>
</dbReference>
<keyword evidence="4" id="KW-0597">Phosphoprotein</keyword>
<dbReference type="PANTHER" id="PTHR43775:SF51">
    <property type="entry name" value="INACTIVE PHENOLPHTHIOCEROL SYNTHESIS POLYKETIDE SYNTHASE TYPE I PKS1-RELATED"/>
    <property type="match status" value="1"/>
</dbReference>
<keyword evidence="3" id="KW-0596">Phosphopantetheine</keyword>
<evidence type="ECO:0000256" key="6">
    <source>
        <dbReference type="ARBA" id="ARBA00023194"/>
    </source>
</evidence>
<dbReference type="InterPro" id="IPR042104">
    <property type="entry name" value="PKS_dehydratase_sf"/>
</dbReference>
<dbReference type="SMART" id="SM00826">
    <property type="entry name" value="PKS_DH"/>
    <property type="match status" value="1"/>
</dbReference>
<dbReference type="EMBL" id="CP115450">
    <property type="protein sequence ID" value="WBP90019.1"/>
    <property type="molecule type" value="Genomic_DNA"/>
</dbReference>
<dbReference type="Pfam" id="PF08659">
    <property type="entry name" value="KR"/>
    <property type="match status" value="1"/>
</dbReference>
<reference evidence="14" key="1">
    <citation type="submission" date="2022-12" db="EMBL/GenBank/DDBJ databases">
        <authorList>
            <person name="Mo P."/>
        </authorList>
    </citation>
    <scope>NUCLEOTIDE SEQUENCE [LARGE SCALE GENOMIC DNA]</scope>
    <source>
        <strain evidence="14">HUAS 3-15</strain>
    </source>
</reference>
<evidence type="ECO:0000256" key="4">
    <source>
        <dbReference type="ARBA" id="ARBA00022553"/>
    </source>
</evidence>
<dbReference type="Pfam" id="PF14765">
    <property type="entry name" value="PS-DH"/>
    <property type="match status" value="1"/>
</dbReference>
<dbReference type="PROSITE" id="PS52004">
    <property type="entry name" value="KS3_2"/>
    <property type="match status" value="2"/>
</dbReference>